<name>A0A6I2MEG1_9BACI</name>
<dbReference type="Proteomes" id="UP000441585">
    <property type="component" value="Unassembled WGS sequence"/>
</dbReference>
<feature type="coiled-coil region" evidence="1">
    <location>
        <begin position="56"/>
        <end position="90"/>
    </location>
</feature>
<protein>
    <submittedName>
        <fullName evidence="2">Uncharacterized protein</fullName>
    </submittedName>
</protein>
<reference evidence="2 3" key="1">
    <citation type="submission" date="2019-11" db="EMBL/GenBank/DDBJ databases">
        <title>Bacillus idriensis genome.</title>
        <authorList>
            <person name="Konopka E.N."/>
            <person name="Newman J.D."/>
        </authorList>
    </citation>
    <scope>NUCLEOTIDE SEQUENCE [LARGE SCALE GENOMIC DNA]</scope>
    <source>
        <strain evidence="2 3">DSM 19097</strain>
    </source>
</reference>
<evidence type="ECO:0000313" key="3">
    <source>
        <dbReference type="Proteomes" id="UP000441585"/>
    </source>
</evidence>
<keyword evidence="3" id="KW-1185">Reference proteome</keyword>
<keyword evidence="1" id="KW-0175">Coiled coil</keyword>
<evidence type="ECO:0000256" key="1">
    <source>
        <dbReference type="SAM" id="Coils"/>
    </source>
</evidence>
<evidence type="ECO:0000313" key="2">
    <source>
        <dbReference type="EMBL" id="MRX54821.1"/>
    </source>
</evidence>
<organism evidence="2 3">
    <name type="scientific">Metabacillus idriensis</name>
    <dbReference type="NCBI Taxonomy" id="324768"/>
    <lineage>
        <taxon>Bacteria</taxon>
        <taxon>Bacillati</taxon>
        <taxon>Bacillota</taxon>
        <taxon>Bacilli</taxon>
        <taxon>Bacillales</taxon>
        <taxon>Bacillaceae</taxon>
        <taxon>Metabacillus</taxon>
    </lineage>
</organism>
<proteinExistence type="predicted"/>
<gene>
    <name evidence="2" type="ORF">GJU41_12635</name>
</gene>
<dbReference type="RefSeq" id="WP_154318775.1">
    <property type="nucleotide sequence ID" value="NZ_CAJGAA010000002.1"/>
</dbReference>
<accession>A0A6I2MEG1</accession>
<dbReference type="AlphaFoldDB" id="A0A6I2MEG1"/>
<dbReference type="EMBL" id="WKKF01000002">
    <property type="protein sequence ID" value="MRX54821.1"/>
    <property type="molecule type" value="Genomic_DNA"/>
</dbReference>
<comment type="caution">
    <text evidence="2">The sequence shown here is derived from an EMBL/GenBank/DDBJ whole genome shotgun (WGS) entry which is preliminary data.</text>
</comment>
<sequence length="186" mass="22312">MNINERLQEIEEEWKLKNNPFAEENIGGAISGENVHWLISTIKQLQEEKWQYKTSLNLWQRLADEHKERITELEQEKRKITAAHEAFLQELKKEHLYSVRTASGRAVGRLIMNYNERFAFIHLAEQDRTFFVMIEGNDPIVITVKNDVNRPKYIDCHSVLEQWVTDKFDYRPYDYWEIDTCEKHNI</sequence>